<dbReference type="GO" id="GO:0017119">
    <property type="term" value="C:Golgi transport complex"/>
    <property type="evidence" value="ECO:0007669"/>
    <property type="project" value="TreeGrafter"/>
</dbReference>
<evidence type="ECO:0000313" key="10">
    <source>
        <dbReference type="EnsemblMetazoa" id="XP_014259594.1"/>
    </source>
</evidence>
<dbReference type="AlphaFoldDB" id="A0A8I6S8T3"/>
<dbReference type="Pfam" id="PF20662">
    <property type="entry name" value="COG4_C"/>
    <property type="match status" value="1"/>
</dbReference>
<dbReference type="SMART" id="SM00762">
    <property type="entry name" value="Cog4"/>
    <property type="match status" value="1"/>
</dbReference>
<dbReference type="PANTHER" id="PTHR24016:SF0">
    <property type="entry name" value="CONSERVED OLIGOMERIC GOLGI COMPLEX SUBUNIT 4"/>
    <property type="match status" value="1"/>
</dbReference>
<feature type="domain" description="COG4 transport protein middle alpha-helical bundle" evidence="9">
    <location>
        <begin position="165"/>
        <end position="467"/>
    </location>
</feature>
<dbReference type="OrthoDB" id="47059at2759"/>
<evidence type="ECO:0000256" key="5">
    <source>
        <dbReference type="ARBA" id="ARBA00022927"/>
    </source>
</evidence>
<sequence>MEPPRCVPSLEFIEEEYKPLYLKICDDEENVEKELQNLLSRHCHLEAKVKNIVKILPNLELVNSDAVQLSEMIGFASNLAENVSYKVRKLDTARSRVSECQKRVHDLLDLQLCCAGVKSSMSTGDFEKAAAHVHRYLSMDQRLLEKTADDVNQDSATVNNSISVLQEAANKLRDILSTKFSEAIKAEDSASVERFFKLFPLLDMHDHGLEKYSNYLSSKIQVSSKNNLKMAHEIKPSDKRASVIYADVITLLFEDIARIIEIHQPLVESYYGPGHLLKVVKVLQEECDRQCKTIVNEMWRNRQMEKLITAVKDRNRSTAVNRPNPKDLDQLLGEITFTQSRYNLYCRFLRRKIAGDVTNGKVETRLKELDALLASSDVCRLMQDLLSNYLLFEYYFMEESVRKAISMDTVEPGAQTSSMIDDVFFIVKKCIRRASGTSNIDGVCTVINNACAVIETELCSTLLNSMGQGFPSGYLDLTQAYNVMIQGGRLQSSDSEQVKTTFIAYLNNTEVGSEYVDTLCSSLVSEVQCVTDLERNKLESCLAGLSSVSAAMGMAQELGLQQLGNIVIKPRITSWLDVFLSLSHNLTEEEFSSYEANEPFIRGLIGNINNLLAEFKQSLTPSNYESLVTLVATEVNSQLEKVIMKSEFNRLGGLALDKEVRGLISYLSTTTSWSVREKFTRLTQIATILNLERASEISDYLTSSHTWRLSLSDIKKIMKLRVDFTSDEIARIKL</sequence>
<evidence type="ECO:0000256" key="3">
    <source>
        <dbReference type="ARBA" id="ARBA00020975"/>
    </source>
</evidence>
<dbReference type="PANTHER" id="PTHR24016">
    <property type="entry name" value="CONSERVED OLIGOMERIC GOLGI COMPLEX SUBUNIT 4"/>
    <property type="match status" value="1"/>
</dbReference>
<dbReference type="InterPro" id="IPR013167">
    <property type="entry name" value="COG4_M"/>
</dbReference>
<comment type="subcellular location">
    <subcellularLocation>
        <location evidence="1">Golgi apparatus membrane</location>
        <topology evidence="1">Peripheral membrane protein</topology>
    </subcellularLocation>
</comment>
<dbReference type="GO" id="GO:0015031">
    <property type="term" value="P:protein transport"/>
    <property type="evidence" value="ECO:0007669"/>
    <property type="project" value="UniProtKB-KW"/>
</dbReference>
<proteinExistence type="inferred from homology"/>
<evidence type="ECO:0000256" key="1">
    <source>
        <dbReference type="ARBA" id="ARBA00004395"/>
    </source>
</evidence>
<dbReference type="InterPro" id="IPR048682">
    <property type="entry name" value="COG4"/>
</dbReference>
<dbReference type="Gene3D" id="1.10.287.1060">
    <property type="entry name" value="ESAT-6-like"/>
    <property type="match status" value="1"/>
</dbReference>
<keyword evidence="7" id="KW-0472">Membrane</keyword>
<dbReference type="EnsemblMetazoa" id="XM_014404108.2">
    <property type="protein sequence ID" value="XP_014259594.1"/>
    <property type="gene ID" value="LOC106672576"/>
</dbReference>
<evidence type="ECO:0000259" key="9">
    <source>
        <dbReference type="SMART" id="SM00762"/>
    </source>
</evidence>
<keyword evidence="4" id="KW-0813">Transport</keyword>
<dbReference type="GO" id="GO:0007030">
    <property type="term" value="P:Golgi organization"/>
    <property type="evidence" value="ECO:0007669"/>
    <property type="project" value="TreeGrafter"/>
</dbReference>
<keyword evidence="6" id="KW-0333">Golgi apparatus</keyword>
<dbReference type="CTD" id="25839"/>
<dbReference type="InterPro" id="IPR048680">
    <property type="entry name" value="COG4_N"/>
</dbReference>
<dbReference type="Proteomes" id="UP000494040">
    <property type="component" value="Unassembled WGS sequence"/>
</dbReference>
<keyword evidence="11" id="KW-1185">Reference proteome</keyword>
<dbReference type="RefSeq" id="XP_014259594.1">
    <property type="nucleotide sequence ID" value="XM_014404108.2"/>
</dbReference>
<reference evidence="10" key="1">
    <citation type="submission" date="2022-01" db="UniProtKB">
        <authorList>
            <consortium name="EnsemblMetazoa"/>
        </authorList>
    </citation>
    <scope>IDENTIFICATION</scope>
</reference>
<dbReference type="GeneID" id="106672576"/>
<evidence type="ECO:0000256" key="8">
    <source>
        <dbReference type="ARBA" id="ARBA00031340"/>
    </source>
</evidence>
<dbReference type="OMA" id="RASECQQ"/>
<evidence type="ECO:0000256" key="7">
    <source>
        <dbReference type="ARBA" id="ARBA00023136"/>
    </source>
</evidence>
<evidence type="ECO:0000256" key="6">
    <source>
        <dbReference type="ARBA" id="ARBA00023034"/>
    </source>
</evidence>
<dbReference type="Gene3D" id="1.20.58.1970">
    <property type="match status" value="1"/>
</dbReference>
<dbReference type="GO" id="GO:0000139">
    <property type="term" value="C:Golgi membrane"/>
    <property type="evidence" value="ECO:0007669"/>
    <property type="project" value="UniProtKB-SubCell"/>
</dbReference>
<dbReference type="KEGG" id="clec:106672576"/>
<comment type="similarity">
    <text evidence="2">Belongs to the COG4 family.</text>
</comment>
<evidence type="ECO:0000256" key="4">
    <source>
        <dbReference type="ARBA" id="ARBA00022448"/>
    </source>
</evidence>
<evidence type="ECO:0000313" key="11">
    <source>
        <dbReference type="Proteomes" id="UP000494040"/>
    </source>
</evidence>
<dbReference type="Pfam" id="PF08318">
    <property type="entry name" value="COG4_m"/>
    <property type="match status" value="1"/>
</dbReference>
<keyword evidence="5" id="KW-0653">Protein transport</keyword>
<name>A0A8I6S8T3_CIMLE</name>
<dbReference type="InterPro" id="IPR048684">
    <property type="entry name" value="COG4_C"/>
</dbReference>
<protein>
    <recommendedName>
        <fullName evidence="3">Conserved oligomeric Golgi complex subunit 4</fullName>
    </recommendedName>
    <alternativeName>
        <fullName evidence="8">Component of oligomeric Golgi complex 4</fullName>
    </alternativeName>
</protein>
<dbReference type="GO" id="GO:0006890">
    <property type="term" value="P:retrograde vesicle-mediated transport, Golgi to endoplasmic reticulum"/>
    <property type="evidence" value="ECO:0007669"/>
    <property type="project" value="TreeGrafter"/>
</dbReference>
<dbReference type="Pfam" id="PF20663">
    <property type="entry name" value="COG4_N"/>
    <property type="match status" value="1"/>
</dbReference>
<evidence type="ECO:0000256" key="2">
    <source>
        <dbReference type="ARBA" id="ARBA00009215"/>
    </source>
</evidence>
<organism evidence="10 11">
    <name type="scientific">Cimex lectularius</name>
    <name type="common">Bed bug</name>
    <name type="synonym">Acanthia lectularia</name>
    <dbReference type="NCBI Taxonomy" id="79782"/>
    <lineage>
        <taxon>Eukaryota</taxon>
        <taxon>Metazoa</taxon>
        <taxon>Ecdysozoa</taxon>
        <taxon>Arthropoda</taxon>
        <taxon>Hexapoda</taxon>
        <taxon>Insecta</taxon>
        <taxon>Pterygota</taxon>
        <taxon>Neoptera</taxon>
        <taxon>Paraneoptera</taxon>
        <taxon>Hemiptera</taxon>
        <taxon>Heteroptera</taxon>
        <taxon>Panheteroptera</taxon>
        <taxon>Cimicomorpha</taxon>
        <taxon>Cimicidae</taxon>
        <taxon>Cimex</taxon>
    </lineage>
</organism>
<accession>A0A8I6S8T3</accession>